<keyword evidence="5 11" id="KW-0378">Hydrolase</keyword>
<protein>
    <recommendedName>
        <fullName evidence="3">N-acetylglucosamine-6-phosphate deacetylase</fullName>
        <ecNumber evidence="2">3.5.1.25</ecNumber>
    </recommendedName>
</protein>
<evidence type="ECO:0000313" key="11">
    <source>
        <dbReference type="EMBL" id="EZG56711.1"/>
    </source>
</evidence>
<dbReference type="GO" id="GO:0106279">
    <property type="term" value="P:negative regulation of UDP-N-acetylglucosamine biosynthetic process"/>
    <property type="evidence" value="ECO:0007669"/>
    <property type="project" value="UniProtKB-ARBA"/>
</dbReference>
<organism evidence="11 12">
    <name type="scientific">Gregarina niphandrodes</name>
    <name type="common">Septate eugregarine</name>
    <dbReference type="NCBI Taxonomy" id="110365"/>
    <lineage>
        <taxon>Eukaryota</taxon>
        <taxon>Sar</taxon>
        <taxon>Alveolata</taxon>
        <taxon>Apicomplexa</taxon>
        <taxon>Conoidasida</taxon>
        <taxon>Gregarinasina</taxon>
        <taxon>Eugregarinorida</taxon>
        <taxon>Gregarinidae</taxon>
        <taxon>Gregarina</taxon>
    </lineage>
</organism>
<dbReference type="Pfam" id="PF01979">
    <property type="entry name" value="Amidohydro_1"/>
    <property type="match status" value="1"/>
</dbReference>
<comment type="cofactor">
    <cofactor evidence="9">
        <name>a divalent metal cation</name>
        <dbReference type="ChEBI" id="CHEBI:60240"/>
    </cofactor>
    <text evidence="9">Binds 1 divalent metal cation per subunit.</text>
</comment>
<dbReference type="Proteomes" id="UP000019763">
    <property type="component" value="Unassembled WGS sequence"/>
</dbReference>
<dbReference type="FunFam" id="3.20.20.140:FF:000023">
    <property type="entry name" value="N-acetylglucosamine-6-phosphate deacetylase"/>
    <property type="match status" value="1"/>
</dbReference>
<dbReference type="InterPro" id="IPR011059">
    <property type="entry name" value="Metal-dep_hydrolase_composite"/>
</dbReference>
<dbReference type="GO" id="GO:0008448">
    <property type="term" value="F:N-acetylglucosamine-6-phosphate deacetylase activity"/>
    <property type="evidence" value="ECO:0007669"/>
    <property type="project" value="UniProtKB-EC"/>
</dbReference>
<accession>A0A023B4R4</accession>
<feature type="domain" description="Amidohydrolase-related" evidence="10">
    <location>
        <begin position="52"/>
        <end position="406"/>
    </location>
</feature>
<comment type="similarity">
    <text evidence="1">Belongs to the metallo-dependent hydrolases superfamily. NagA family.</text>
</comment>
<dbReference type="EC" id="3.5.1.25" evidence="2"/>
<proteinExistence type="inferred from homology"/>
<feature type="binding site" evidence="9">
    <location>
        <position position="228"/>
    </location>
    <ligand>
        <name>Zn(2+)</name>
        <dbReference type="ChEBI" id="CHEBI:29105"/>
    </ligand>
</feature>
<keyword evidence="4 9" id="KW-0479">Metal-binding</keyword>
<evidence type="ECO:0000313" key="12">
    <source>
        <dbReference type="Proteomes" id="UP000019763"/>
    </source>
</evidence>
<dbReference type="OMA" id="PCRKGAH"/>
<dbReference type="GO" id="GO:0046872">
    <property type="term" value="F:metal ion binding"/>
    <property type="evidence" value="ECO:0007669"/>
    <property type="project" value="UniProtKB-KW"/>
</dbReference>
<dbReference type="PIRSF" id="PIRSF038994">
    <property type="entry name" value="NagA"/>
    <property type="match status" value="1"/>
</dbReference>
<dbReference type="CDD" id="cd00854">
    <property type="entry name" value="NagA"/>
    <property type="match status" value="1"/>
</dbReference>
<dbReference type="SUPFAM" id="SSF51556">
    <property type="entry name" value="Metallo-dependent hydrolases"/>
    <property type="match status" value="1"/>
</dbReference>
<dbReference type="InterPro" id="IPR006680">
    <property type="entry name" value="Amidohydro-rel"/>
</dbReference>
<evidence type="ECO:0000256" key="6">
    <source>
        <dbReference type="ARBA" id="ARBA00023277"/>
    </source>
</evidence>
<comment type="catalytic activity">
    <reaction evidence="7">
        <text>N-acetyl-D-glucosamine 6-phosphate + H2O = D-glucosamine 6-phosphate + acetate</text>
        <dbReference type="Rhea" id="RHEA:22936"/>
        <dbReference type="ChEBI" id="CHEBI:15377"/>
        <dbReference type="ChEBI" id="CHEBI:30089"/>
        <dbReference type="ChEBI" id="CHEBI:57513"/>
        <dbReference type="ChEBI" id="CHEBI:58725"/>
        <dbReference type="EC" id="3.5.1.25"/>
    </reaction>
</comment>
<dbReference type="EMBL" id="AFNH02000762">
    <property type="protein sequence ID" value="EZG56711.1"/>
    <property type="molecule type" value="Genomic_DNA"/>
</dbReference>
<dbReference type="SUPFAM" id="SSF51338">
    <property type="entry name" value="Composite domain of metallo-dependent hydrolases"/>
    <property type="match status" value="1"/>
</dbReference>
<evidence type="ECO:0000256" key="4">
    <source>
        <dbReference type="ARBA" id="ARBA00022723"/>
    </source>
</evidence>
<sequence>MEQVAHCFYNARVLRNEKLVSDELWVIGKKIVTPERGREAARIDRHNCYNKIIAPGFIDIQVNGAYGVDFSASDDLKYALDKCSLLITQTGCTSYCPTIITATPEEYKHRLPQIPYREGSAANGATVLGVHTEGPFISMEKRGCHPPHLVQSIPECATVEDAQKVLNKCYGEDRSNIVLLTLAPEHPGAMNVVKQLSSEGIVVSLGHSTSNYETGARALAQGASCLTHLFSAMNAFGHKEPALPGLISAKTLEMDCGSNYCPSTLYYGLIADCIHTHPYSLRIAYCLNRHGLCLITDAMAALGLPDGMYKLGETEVEVGGTPRRALKKGTDTLAGVVASLDECVRLFARETQCGLAYALTAASTHPAECLGIDKWKGHLNPGADADLIVLDDDVIIHETWVMGEQVYDSKSGMHADVPREFAAMTHIVPESPRPSTYE</sequence>
<evidence type="ECO:0000256" key="7">
    <source>
        <dbReference type="ARBA" id="ARBA00047647"/>
    </source>
</evidence>
<comment type="caution">
    <text evidence="11">The sequence shown here is derived from an EMBL/GenBank/DDBJ whole genome shotgun (WGS) entry which is preliminary data.</text>
</comment>
<evidence type="ECO:0000259" key="10">
    <source>
        <dbReference type="Pfam" id="PF01979"/>
    </source>
</evidence>
<keyword evidence="6" id="KW-0119">Carbohydrate metabolism</keyword>
<name>A0A023B4R4_GRENI</name>
<dbReference type="InterPro" id="IPR032466">
    <property type="entry name" value="Metal_Hydrolase"/>
</dbReference>
<dbReference type="Gene3D" id="2.30.40.10">
    <property type="entry name" value="Urease, subunit C, domain 1"/>
    <property type="match status" value="1"/>
</dbReference>
<dbReference type="Gene3D" id="3.20.20.140">
    <property type="entry name" value="Metal-dependent hydrolases"/>
    <property type="match status" value="1"/>
</dbReference>
<dbReference type="PANTHER" id="PTHR11113:SF14">
    <property type="entry name" value="N-ACETYLGLUCOSAMINE-6-PHOSPHATE DEACETYLASE"/>
    <property type="match status" value="1"/>
</dbReference>
<evidence type="ECO:0000256" key="1">
    <source>
        <dbReference type="ARBA" id="ARBA00010716"/>
    </source>
</evidence>
<dbReference type="GO" id="GO:0019262">
    <property type="term" value="P:N-acetylneuraminate catabolic process"/>
    <property type="evidence" value="ECO:0007669"/>
    <property type="project" value="UniProtKB-ARBA"/>
</dbReference>
<dbReference type="eggNOG" id="KOG3892">
    <property type="taxonomic scope" value="Eukaryota"/>
</dbReference>
<keyword evidence="12" id="KW-1185">Reference proteome</keyword>
<evidence type="ECO:0000256" key="3">
    <source>
        <dbReference type="ARBA" id="ARBA00018029"/>
    </source>
</evidence>
<evidence type="ECO:0000256" key="5">
    <source>
        <dbReference type="ARBA" id="ARBA00022801"/>
    </source>
</evidence>
<gene>
    <name evidence="11" type="ORF">GNI_101700</name>
</gene>
<dbReference type="VEuPathDB" id="CryptoDB:GNI_101700"/>
<feature type="binding site" evidence="9">
    <location>
        <position position="207"/>
    </location>
    <ligand>
        <name>Zn(2+)</name>
        <dbReference type="ChEBI" id="CHEBI:29105"/>
    </ligand>
</feature>
<feature type="active site" description="Proton donor/acceptor" evidence="8">
    <location>
        <position position="297"/>
    </location>
</feature>
<dbReference type="GeneID" id="22913597"/>
<dbReference type="PANTHER" id="PTHR11113">
    <property type="entry name" value="N-ACETYLGLUCOSAMINE-6-PHOSPHATE DEACETYLASE"/>
    <property type="match status" value="1"/>
</dbReference>
<feature type="binding site" evidence="9">
    <location>
        <position position="133"/>
    </location>
    <ligand>
        <name>Zn(2+)</name>
        <dbReference type="ChEBI" id="CHEBI:29105"/>
    </ligand>
</feature>
<reference evidence="11" key="1">
    <citation type="submission" date="2013-12" db="EMBL/GenBank/DDBJ databases">
        <authorList>
            <person name="Omoto C.K."/>
            <person name="Sibley D."/>
            <person name="Venepally P."/>
            <person name="Hadjithomas M."/>
            <person name="Karamycheva S."/>
            <person name="Brunk B."/>
            <person name="Roos D."/>
            <person name="Caler E."/>
            <person name="Lorenzi H."/>
        </authorList>
    </citation>
    <scope>NUCLEOTIDE SEQUENCE</scope>
</reference>
<dbReference type="AlphaFoldDB" id="A0A023B4R4"/>
<dbReference type="InterPro" id="IPR003764">
    <property type="entry name" value="GlcNAc_6-P_deAcase"/>
</dbReference>
<evidence type="ECO:0000256" key="9">
    <source>
        <dbReference type="PIRSR" id="PIRSR038994-3"/>
    </source>
</evidence>
<evidence type="ECO:0000256" key="8">
    <source>
        <dbReference type="PIRSR" id="PIRSR038994-1"/>
    </source>
</evidence>
<dbReference type="RefSeq" id="XP_011131179.1">
    <property type="nucleotide sequence ID" value="XM_011132877.1"/>
</dbReference>
<evidence type="ECO:0000256" key="2">
    <source>
        <dbReference type="ARBA" id="ARBA00011899"/>
    </source>
</evidence>
<dbReference type="GO" id="GO:0006046">
    <property type="term" value="P:N-acetylglucosamine catabolic process"/>
    <property type="evidence" value="ECO:0007669"/>
    <property type="project" value="TreeGrafter"/>
</dbReference>
<dbReference type="OrthoDB" id="10264777at2759"/>